<dbReference type="Proteomes" id="UP000606044">
    <property type="component" value="Unassembled WGS sequence"/>
</dbReference>
<proteinExistence type="predicted"/>
<keyword evidence="2" id="KW-1185">Reference proteome</keyword>
<sequence>MAFDEWDKDEQGRLKVWPLQGFTTALFGGEVGALRLEVGKPRPGLPSPAVQVSANPEQLRALAEALTEVADHLERGTVPSSPPPLRTTN</sequence>
<dbReference type="RefSeq" id="WP_188574953.1">
    <property type="nucleotide sequence ID" value="NZ_BMCT01000001.1"/>
</dbReference>
<reference evidence="1" key="2">
    <citation type="submission" date="2020-09" db="EMBL/GenBank/DDBJ databases">
        <authorList>
            <person name="Sun Q."/>
            <person name="Sedlacek I."/>
        </authorList>
    </citation>
    <scope>NUCLEOTIDE SEQUENCE</scope>
    <source>
        <strain evidence="1">CCM 7897</strain>
    </source>
</reference>
<accession>A0A917F4R8</accession>
<name>A0A917F4R8_9HYPH</name>
<dbReference type="AlphaFoldDB" id="A0A917F4R8"/>
<dbReference type="EMBL" id="BMCT01000001">
    <property type="protein sequence ID" value="GGF48060.1"/>
    <property type="molecule type" value="Genomic_DNA"/>
</dbReference>
<reference evidence="1" key="1">
    <citation type="journal article" date="2014" name="Int. J. Syst. Evol. Microbiol.">
        <title>Complete genome sequence of Corynebacterium casei LMG S-19264T (=DSM 44701T), isolated from a smear-ripened cheese.</title>
        <authorList>
            <consortium name="US DOE Joint Genome Institute (JGI-PGF)"/>
            <person name="Walter F."/>
            <person name="Albersmeier A."/>
            <person name="Kalinowski J."/>
            <person name="Ruckert C."/>
        </authorList>
    </citation>
    <scope>NUCLEOTIDE SEQUENCE</scope>
    <source>
        <strain evidence="1">CCM 7897</strain>
    </source>
</reference>
<gene>
    <name evidence="1" type="ORF">GCM10007301_04200</name>
</gene>
<organism evidence="1 2">
    <name type="scientific">Azorhizobium oxalatiphilum</name>
    <dbReference type="NCBI Taxonomy" id="980631"/>
    <lineage>
        <taxon>Bacteria</taxon>
        <taxon>Pseudomonadati</taxon>
        <taxon>Pseudomonadota</taxon>
        <taxon>Alphaproteobacteria</taxon>
        <taxon>Hyphomicrobiales</taxon>
        <taxon>Xanthobacteraceae</taxon>
        <taxon>Azorhizobium</taxon>
    </lineage>
</organism>
<evidence type="ECO:0000313" key="2">
    <source>
        <dbReference type="Proteomes" id="UP000606044"/>
    </source>
</evidence>
<comment type="caution">
    <text evidence="1">The sequence shown here is derived from an EMBL/GenBank/DDBJ whole genome shotgun (WGS) entry which is preliminary data.</text>
</comment>
<protein>
    <submittedName>
        <fullName evidence="1">Uncharacterized protein</fullName>
    </submittedName>
</protein>
<evidence type="ECO:0000313" key="1">
    <source>
        <dbReference type="EMBL" id="GGF48060.1"/>
    </source>
</evidence>